<protein>
    <submittedName>
        <fullName evidence="2">Uncharacterized protein</fullName>
    </submittedName>
</protein>
<dbReference type="Proteomes" id="UP001597058">
    <property type="component" value="Unassembled WGS sequence"/>
</dbReference>
<evidence type="ECO:0000256" key="1">
    <source>
        <dbReference type="SAM" id="MobiDB-lite"/>
    </source>
</evidence>
<sequence>MTRTVRTTMRPDQEIEVDDADYLDLHRQGLLVPETATETVPPPTAAPATPKKIPTSKEG</sequence>
<name>A0ABW3XJE1_9ACTN</name>
<organism evidence="2 3">
    <name type="scientific">Streptomyces kaempferi</name>
    <dbReference type="NCBI Taxonomy" id="333725"/>
    <lineage>
        <taxon>Bacteria</taxon>
        <taxon>Bacillati</taxon>
        <taxon>Actinomycetota</taxon>
        <taxon>Actinomycetes</taxon>
        <taxon>Kitasatosporales</taxon>
        <taxon>Streptomycetaceae</taxon>
        <taxon>Streptomyces</taxon>
    </lineage>
</organism>
<dbReference type="RefSeq" id="WP_381329087.1">
    <property type="nucleotide sequence ID" value="NZ_JBHTMM010000041.1"/>
</dbReference>
<proteinExistence type="predicted"/>
<comment type="caution">
    <text evidence="2">The sequence shown here is derived from an EMBL/GenBank/DDBJ whole genome shotgun (WGS) entry which is preliminary data.</text>
</comment>
<evidence type="ECO:0000313" key="2">
    <source>
        <dbReference type="EMBL" id="MFD1309734.1"/>
    </source>
</evidence>
<reference evidence="3" key="1">
    <citation type="journal article" date="2019" name="Int. J. Syst. Evol. Microbiol.">
        <title>The Global Catalogue of Microorganisms (GCM) 10K type strain sequencing project: providing services to taxonomists for standard genome sequencing and annotation.</title>
        <authorList>
            <consortium name="The Broad Institute Genomics Platform"/>
            <consortium name="The Broad Institute Genome Sequencing Center for Infectious Disease"/>
            <person name="Wu L."/>
            <person name="Ma J."/>
        </authorList>
    </citation>
    <scope>NUCLEOTIDE SEQUENCE [LARGE SCALE GENOMIC DNA]</scope>
    <source>
        <strain evidence="3">CGMCC 4.7020</strain>
    </source>
</reference>
<evidence type="ECO:0000313" key="3">
    <source>
        <dbReference type="Proteomes" id="UP001597058"/>
    </source>
</evidence>
<feature type="region of interest" description="Disordered" evidence="1">
    <location>
        <begin position="33"/>
        <end position="59"/>
    </location>
</feature>
<gene>
    <name evidence="2" type="ORF">ACFQ5X_28230</name>
</gene>
<accession>A0ABW3XJE1</accession>
<dbReference type="EMBL" id="JBHTMM010000041">
    <property type="protein sequence ID" value="MFD1309734.1"/>
    <property type="molecule type" value="Genomic_DNA"/>
</dbReference>
<keyword evidence="3" id="KW-1185">Reference proteome</keyword>